<evidence type="ECO:0000313" key="2">
    <source>
        <dbReference type="EMBL" id="KAK3371343.1"/>
    </source>
</evidence>
<evidence type="ECO:0008006" key="4">
    <source>
        <dbReference type="Google" id="ProtNLM"/>
    </source>
</evidence>
<name>A0AAE0K703_9PEZI</name>
<sequence>MAPRLRACHCPAWHCVTNTVSRQSHGANPPNPWRRRARPGHVSTADYSTATPAPAPTPGGPADAIADADADIAARHKHLETPTVPRLSTRDIEEARLSLAAIMEKTHTGDLAHLVKSADFYSDVFSDPLRVKNVLASICAFRRGSLVGYKANYLQRRERRIWSYNKLCGIPWIRTNPTVRNKKGLVKCEQAIALEVEEGIDHREPKKPIHMQNGQNGVTWLVDRLLDEAYNIDVGPNAPGQVDPRTRLDSAWNQIRMLRSDGYPNYTYPQLDPKQAAFSRSHLNELNGQIVSAWGSRSRVASVAKLCYNLLVCPVPPGIDNYNTLLLSFTRIGEYDLARAVVRFIFSSRLRPTKATTLCLLQYYRLSDDVAGFRDLIRRIIGHHVRGMRLRSNPLRALEHSNFLREWVLNSDVALTKGVLVERAELDHTHFQAIVECLIDFGLLGLAARVFVVYLRGYWAQSPELILDLLNACMFRLDDVAVRILIQGFLENIDEATSMILDSEAFSGEAVNKLRHLLVICQAATLKSRTVSPLRPHSKMSPGGDSLVHLATAIWIRESSNDLDLKNIGLRRIEARITDNVRAPAGQRADLDDVSAGATADGVQRTRPLFPNEIRWPLLIRATWAAGITAQYQGRAGRTLYGTLRVQTMASMFFLNEQYYTLRREIEDTLLQWARLSVEEPDQGPAGVQGGIKLLFRVLEIVILPAVKRDACFAIFGEANRQLKLAFQEALPPEFVPEELTMGPEHVSLKRMLRIIGQYLLSLRIEAGAGAGAGAEAEAEAKAGAEAEAEPEANPFAILEEFLPSDYNGPPPAMTW</sequence>
<evidence type="ECO:0000256" key="1">
    <source>
        <dbReference type="SAM" id="MobiDB-lite"/>
    </source>
</evidence>
<proteinExistence type="predicted"/>
<reference evidence="2" key="1">
    <citation type="journal article" date="2023" name="Mol. Phylogenet. Evol.">
        <title>Genome-scale phylogeny and comparative genomics of the fungal order Sordariales.</title>
        <authorList>
            <person name="Hensen N."/>
            <person name="Bonometti L."/>
            <person name="Westerberg I."/>
            <person name="Brannstrom I.O."/>
            <person name="Guillou S."/>
            <person name="Cros-Aarteil S."/>
            <person name="Calhoun S."/>
            <person name="Haridas S."/>
            <person name="Kuo A."/>
            <person name="Mondo S."/>
            <person name="Pangilinan J."/>
            <person name="Riley R."/>
            <person name="LaButti K."/>
            <person name="Andreopoulos B."/>
            <person name="Lipzen A."/>
            <person name="Chen C."/>
            <person name="Yan M."/>
            <person name="Daum C."/>
            <person name="Ng V."/>
            <person name="Clum A."/>
            <person name="Steindorff A."/>
            <person name="Ohm R.A."/>
            <person name="Martin F."/>
            <person name="Silar P."/>
            <person name="Natvig D.O."/>
            <person name="Lalanne C."/>
            <person name="Gautier V."/>
            <person name="Ament-Velasquez S.L."/>
            <person name="Kruys A."/>
            <person name="Hutchinson M.I."/>
            <person name="Powell A.J."/>
            <person name="Barry K."/>
            <person name="Miller A.N."/>
            <person name="Grigoriev I.V."/>
            <person name="Debuchy R."/>
            <person name="Gladieux P."/>
            <person name="Hiltunen Thoren M."/>
            <person name="Johannesson H."/>
        </authorList>
    </citation>
    <scope>NUCLEOTIDE SEQUENCE</scope>
    <source>
        <strain evidence="2">CBS 958.72</strain>
    </source>
</reference>
<keyword evidence="3" id="KW-1185">Reference proteome</keyword>
<accession>A0AAE0K703</accession>
<protein>
    <recommendedName>
        <fullName evidence="4">Pentatricopeptide repeat domain-containing protein</fullName>
    </recommendedName>
</protein>
<evidence type="ECO:0000313" key="3">
    <source>
        <dbReference type="Proteomes" id="UP001287356"/>
    </source>
</evidence>
<dbReference type="AlphaFoldDB" id="A0AAE0K703"/>
<feature type="compositionally biased region" description="Low complexity" evidence="1">
    <location>
        <begin position="43"/>
        <end position="52"/>
    </location>
</feature>
<dbReference type="EMBL" id="JAULSN010000005">
    <property type="protein sequence ID" value="KAK3371343.1"/>
    <property type="molecule type" value="Genomic_DNA"/>
</dbReference>
<gene>
    <name evidence="2" type="ORF">B0T24DRAFT_316503</name>
</gene>
<comment type="caution">
    <text evidence="2">The sequence shown here is derived from an EMBL/GenBank/DDBJ whole genome shotgun (WGS) entry which is preliminary data.</text>
</comment>
<organism evidence="2 3">
    <name type="scientific">Lasiosphaeria ovina</name>
    <dbReference type="NCBI Taxonomy" id="92902"/>
    <lineage>
        <taxon>Eukaryota</taxon>
        <taxon>Fungi</taxon>
        <taxon>Dikarya</taxon>
        <taxon>Ascomycota</taxon>
        <taxon>Pezizomycotina</taxon>
        <taxon>Sordariomycetes</taxon>
        <taxon>Sordariomycetidae</taxon>
        <taxon>Sordariales</taxon>
        <taxon>Lasiosphaeriaceae</taxon>
        <taxon>Lasiosphaeria</taxon>
    </lineage>
</organism>
<reference evidence="2" key="2">
    <citation type="submission" date="2023-06" db="EMBL/GenBank/DDBJ databases">
        <authorList>
            <consortium name="Lawrence Berkeley National Laboratory"/>
            <person name="Haridas S."/>
            <person name="Hensen N."/>
            <person name="Bonometti L."/>
            <person name="Westerberg I."/>
            <person name="Brannstrom I.O."/>
            <person name="Guillou S."/>
            <person name="Cros-Aarteil S."/>
            <person name="Calhoun S."/>
            <person name="Kuo A."/>
            <person name="Mondo S."/>
            <person name="Pangilinan J."/>
            <person name="Riley R."/>
            <person name="Labutti K."/>
            <person name="Andreopoulos B."/>
            <person name="Lipzen A."/>
            <person name="Chen C."/>
            <person name="Yanf M."/>
            <person name="Daum C."/>
            <person name="Ng V."/>
            <person name="Clum A."/>
            <person name="Steindorff A."/>
            <person name="Ohm R."/>
            <person name="Martin F."/>
            <person name="Silar P."/>
            <person name="Natvig D."/>
            <person name="Lalanne C."/>
            <person name="Gautier V."/>
            <person name="Ament-Velasquez S.L."/>
            <person name="Kruys A."/>
            <person name="Hutchinson M.I."/>
            <person name="Powell A.J."/>
            <person name="Barry K."/>
            <person name="Miller A.N."/>
            <person name="Grigoriev I.V."/>
            <person name="Debuchy R."/>
            <person name="Gladieux P."/>
            <person name="Thoren M.H."/>
            <person name="Johannesson H."/>
        </authorList>
    </citation>
    <scope>NUCLEOTIDE SEQUENCE</scope>
    <source>
        <strain evidence="2">CBS 958.72</strain>
    </source>
</reference>
<dbReference type="Proteomes" id="UP001287356">
    <property type="component" value="Unassembled WGS sequence"/>
</dbReference>
<feature type="region of interest" description="Disordered" evidence="1">
    <location>
        <begin position="21"/>
        <end position="63"/>
    </location>
</feature>